<dbReference type="Proteomes" id="UP000475325">
    <property type="component" value="Unassembled WGS sequence"/>
</dbReference>
<reference evidence="4 5" key="1">
    <citation type="submission" date="2019-06" db="EMBL/GenBank/DDBJ databases">
        <authorList>
            <person name="Palmer J.M."/>
        </authorList>
    </citation>
    <scope>NUCLEOTIDE SEQUENCE [LARGE SCALE GENOMIC DNA]</scope>
    <source>
        <strain evidence="2 4">TWF102</strain>
        <strain evidence="3 5">TWF703</strain>
    </source>
</reference>
<feature type="region of interest" description="Disordered" evidence="1">
    <location>
        <begin position="1"/>
        <end position="24"/>
    </location>
</feature>
<organism evidence="2 4">
    <name type="scientific">Orbilia oligospora</name>
    <name type="common">Nematode-trapping fungus</name>
    <name type="synonym">Arthrobotrys oligospora</name>
    <dbReference type="NCBI Taxonomy" id="2813651"/>
    <lineage>
        <taxon>Eukaryota</taxon>
        <taxon>Fungi</taxon>
        <taxon>Dikarya</taxon>
        <taxon>Ascomycota</taxon>
        <taxon>Pezizomycotina</taxon>
        <taxon>Orbiliomycetes</taxon>
        <taxon>Orbiliales</taxon>
        <taxon>Orbiliaceae</taxon>
        <taxon>Orbilia</taxon>
    </lineage>
</organism>
<dbReference type="AlphaFoldDB" id="A0A7C8NH18"/>
<gene>
    <name evidence="2" type="ORF">TWF102_005245</name>
    <name evidence="3" type="ORF">TWF703_006665</name>
</gene>
<feature type="compositionally biased region" description="Acidic residues" evidence="1">
    <location>
        <begin position="501"/>
        <end position="520"/>
    </location>
</feature>
<evidence type="ECO:0000313" key="4">
    <source>
        <dbReference type="Proteomes" id="UP000475325"/>
    </source>
</evidence>
<feature type="compositionally biased region" description="Acidic residues" evidence="1">
    <location>
        <begin position="469"/>
        <end position="493"/>
    </location>
</feature>
<evidence type="ECO:0000313" key="3">
    <source>
        <dbReference type="EMBL" id="KAF3133608.1"/>
    </source>
</evidence>
<name>A0A7C8NH18_ORBOL</name>
<evidence type="ECO:0000256" key="1">
    <source>
        <dbReference type="SAM" id="MobiDB-lite"/>
    </source>
</evidence>
<feature type="compositionally biased region" description="Polar residues" evidence="1">
    <location>
        <begin position="66"/>
        <end position="79"/>
    </location>
</feature>
<dbReference type="Proteomes" id="UP000480548">
    <property type="component" value="Unassembled WGS sequence"/>
</dbReference>
<feature type="region of interest" description="Disordered" evidence="1">
    <location>
        <begin position="464"/>
        <end position="520"/>
    </location>
</feature>
<evidence type="ECO:0000313" key="2">
    <source>
        <dbReference type="EMBL" id="KAF3100358.1"/>
    </source>
</evidence>
<sequence>MGLFQQPLRSTYHDLPTPPPSTPFSLPPLQPLASTVNIHITNHNHYSVQTPDSAKYNFGPKDKPHWSSSGRKACNTPSRKSQHKSPLLKRLIQGLSPVYGLLTPAATPPQRTSKVTLVEEQSPLVKQNSQAQQKINDKRQVENINTSYRHSESDILQDMPNPADIRFSASAGNKEFAVRSSRLDIPSSPPTLLSCDDILVSEDSALGELAVALRTSKKTGLKRSEQKKRAQKQKQKNIIPACYNHDLRLPGEEPGVDVVPCDWVRPYNSSRWNNYTNKNAQCKVPKCDVCISHETYGPKSIWALSAPAGFSAESHRLRSRIRYLCSRCPQPAPPPPGGVGPIEMCTCVLRDGQGLPTDMWFQCKGCAETAWFESDARYGGPDGVLIKRRPRRRKNKYGIIIRPRISKDARLKGGCRIKRCLCGKIVPKDGRYGAWCTWCQCPVAGKDMMEYGGAATKSGRAFLHKKENEDEDEDEGNEDELVAGPTEQEDEIMDDAKKDRDEDEEMAEETDDDSGIDVFE</sequence>
<evidence type="ECO:0000313" key="5">
    <source>
        <dbReference type="Proteomes" id="UP000480548"/>
    </source>
</evidence>
<accession>A0A7C8NH18</accession>
<dbReference type="EMBL" id="WIQW01000026">
    <property type="protein sequence ID" value="KAF3100358.1"/>
    <property type="molecule type" value="Genomic_DNA"/>
</dbReference>
<dbReference type="EMBL" id="WIQZ01000039">
    <property type="protein sequence ID" value="KAF3133608.1"/>
    <property type="molecule type" value="Genomic_DNA"/>
</dbReference>
<comment type="caution">
    <text evidence="2">The sequence shown here is derived from an EMBL/GenBank/DDBJ whole genome shotgun (WGS) entry which is preliminary data.</text>
</comment>
<protein>
    <submittedName>
        <fullName evidence="2">Uncharacterized protein</fullName>
    </submittedName>
</protein>
<proteinExistence type="predicted"/>
<feature type="region of interest" description="Disordered" evidence="1">
    <location>
        <begin position="62"/>
        <end position="85"/>
    </location>
</feature>